<feature type="compositionally biased region" description="Low complexity" evidence="1">
    <location>
        <begin position="712"/>
        <end position="731"/>
    </location>
</feature>
<proteinExistence type="predicted"/>
<dbReference type="RefSeq" id="XP_031851139.1">
    <property type="nucleotide sequence ID" value="XM_031995248.1"/>
</dbReference>
<evidence type="ECO:0000256" key="1">
    <source>
        <dbReference type="SAM" id="MobiDB-lite"/>
    </source>
</evidence>
<accession>A0A5E8B040</accession>
<dbReference type="Proteomes" id="UP000398389">
    <property type="component" value="Unassembled WGS sequence"/>
</dbReference>
<dbReference type="InterPro" id="IPR013103">
    <property type="entry name" value="RVT_2"/>
</dbReference>
<feature type="domain" description="Reverse transcriptase Ty1/copia-type" evidence="2">
    <location>
        <begin position="936"/>
        <end position="1021"/>
    </location>
</feature>
<keyword evidence="4" id="KW-1185">Reference proteome</keyword>
<gene>
    <name evidence="3" type="ORF">SAPINGB_P000524</name>
</gene>
<sequence>MDYTEKDITMLENKFQKICQTVENNGQYNGSGPNYFGTGVARFQTCSQGCTCIVQTSQNKISTCAACKTPYNPNVQAILLSIRELYREKFNNKKIAEVEWLNVNRYIENLRAQKIDRTPEHLQYMLNDGLFDLENSRKKKKVIDIPFVIVMDAISVSASTHLGYNATGGFNLAENSLEMKSKENVHPIYIYPKVRSHAPSNKPIKKQNNSEYSDDNFNPGEFFNTEDGDENVNEDEFDVTACGVFQPLVDEFTSLSKFGFKVYDAFNKEEITVRVHWLYTIGDMAAVSELLGGSYYESEVLPYFNKKTGRVPDTLMASQQEIYDLQDPNNQMKKSTHIGFKLKSPLFDLPYFSLPYSFPPDVMHAQAINILKLLLSIILDPSCEGNQKNKTGEKIEIREFLFNEEQMNAYFEFLGLLDEHTPQAFRDNIFKPEKKTATLTYWLKSAAQGEALLKSLYLLPEFIPSLTEKQEHLLYLYSQMAALMMINNSSYINEDLNLDLVQESWEIVIQNFELLVTLGYNKNGFIGTLPLHTMLHTPGYLKKVGSLKTFSSYATERMVKSIKESQQNSRYPIITLCNYQLKFYVINLIFIGQATPEILQPAMKLSSQNAIASNSKLRNTKELNTFVRVIQSKNSSGAKSPSYYANLLDCFSVGKGTGEAWDRSLLHGLPPRERSTLRAPHGHLQGTPDLRFNPTPDAVPFLSHTHSATHNVPTTSTSVDEDSVVSTDSPSHSPASTPEIEVEATSDEILTAAPYNSDSQGSSEHLADGIDFLHETFVSSPADDEIIFVDESASPSGDPSAGAADDVIGIGCIYSNSEEPTVKARMASGRLDTLNAINIKLPILRNDIKVLESSKPGLCFTAPDVENVRALISDRDWADLKDRPAFIRFPNVGVALLDPGKKLKRDPRSLAEANNREDKRFWFDAAYSEFAAIDGNHVYQVVPLPAGRKALGTKWVLKKKLNTDDSIDKYKARLVVQGFRQKFGVDYVDTFAPVMRFSTVRLIFALSAAKNCEMHHVDVKNVEHAMLSQTSAVDNAREFGWETMVDNLCLF</sequence>
<dbReference type="GeneID" id="43579348"/>
<dbReference type="Pfam" id="PF07727">
    <property type="entry name" value="RVT_2"/>
    <property type="match status" value="1"/>
</dbReference>
<feature type="region of interest" description="Disordered" evidence="1">
    <location>
        <begin position="706"/>
        <end position="740"/>
    </location>
</feature>
<organism evidence="3 4">
    <name type="scientific">Magnusiomyces paraingens</name>
    <dbReference type="NCBI Taxonomy" id="2606893"/>
    <lineage>
        <taxon>Eukaryota</taxon>
        <taxon>Fungi</taxon>
        <taxon>Dikarya</taxon>
        <taxon>Ascomycota</taxon>
        <taxon>Saccharomycotina</taxon>
        <taxon>Dipodascomycetes</taxon>
        <taxon>Dipodascales</taxon>
        <taxon>Dipodascaceae</taxon>
        <taxon>Magnusiomyces</taxon>
    </lineage>
</organism>
<name>A0A5E8B040_9ASCO</name>
<evidence type="ECO:0000259" key="2">
    <source>
        <dbReference type="Pfam" id="PF07727"/>
    </source>
</evidence>
<evidence type="ECO:0000313" key="3">
    <source>
        <dbReference type="EMBL" id="VVT44762.1"/>
    </source>
</evidence>
<dbReference type="EMBL" id="CABVLU010000001">
    <property type="protein sequence ID" value="VVT44762.1"/>
    <property type="molecule type" value="Genomic_DNA"/>
</dbReference>
<evidence type="ECO:0000313" key="4">
    <source>
        <dbReference type="Proteomes" id="UP000398389"/>
    </source>
</evidence>
<dbReference type="AlphaFoldDB" id="A0A5E8B040"/>
<dbReference type="OrthoDB" id="5080335at2759"/>
<reference evidence="3 4" key="1">
    <citation type="submission" date="2019-09" db="EMBL/GenBank/DDBJ databases">
        <authorList>
            <person name="Brejova B."/>
        </authorList>
    </citation>
    <scope>NUCLEOTIDE SEQUENCE [LARGE SCALE GENOMIC DNA]</scope>
</reference>
<feature type="region of interest" description="Disordered" evidence="1">
    <location>
        <begin position="670"/>
        <end position="692"/>
    </location>
</feature>
<protein>
    <recommendedName>
        <fullName evidence="2">Reverse transcriptase Ty1/copia-type domain-containing protein</fullName>
    </recommendedName>
</protein>